<sequence length="468" mass="53147">MQVGEKCRIKWFLCNNSDDATLFPFEQRRRSIVRHPMNNRQQRSVKSTYVQSVKARGVCEGVRGEAWMIQPSPQSDVGQQQSPYLALSYGSLSEAFYQALIDEGSNPNLLMSLKRGLEVRLLHHRTPPDVIRFLIHYHNGFHAGSGTSFCELVAMVPDVEAALSHWKQGNGINWSQKDYENKCAQFIKDHAEFGELFPEWKLWESARYCHRFFSKLHLMSEFNDMMSKNVDFLHPRLHNGVVLQCIQHVTNSVTTSLYDGVSEQDHNFLILLLSKMCVPTLHANGESQWIFDVATKKVLVSRIYTVMTGSVVTVGKKKNDNKKRGADKENMNANKRARVTPGGKAKAKAKSAALAMPNIPDEKDLNSTTIECTLGVRNKLWIDDLLKCASHVSSNVASNFGIADSEAILNLKMHLIEMGLMFAFKEQIMMETQKGPKLFRKWSTMRPALKEHAQIYMLKVCLYEMISG</sequence>
<keyword evidence="3" id="KW-1185">Reference proteome</keyword>
<name>A0A9P1G2K8_9DINO</name>
<dbReference type="EMBL" id="CAMXCT020002369">
    <property type="protein sequence ID" value="CAL1151058.1"/>
    <property type="molecule type" value="Genomic_DNA"/>
</dbReference>
<gene>
    <name evidence="1" type="ORF">C1SCF055_LOCUS24042</name>
</gene>
<reference evidence="1" key="1">
    <citation type="submission" date="2022-10" db="EMBL/GenBank/DDBJ databases">
        <authorList>
            <person name="Chen Y."/>
            <person name="Dougan E. K."/>
            <person name="Chan C."/>
            <person name="Rhodes N."/>
            <person name="Thang M."/>
        </authorList>
    </citation>
    <scope>NUCLEOTIDE SEQUENCE</scope>
</reference>
<dbReference type="AlphaFoldDB" id="A0A9P1G2K8"/>
<evidence type="ECO:0000313" key="1">
    <source>
        <dbReference type="EMBL" id="CAI3997683.1"/>
    </source>
</evidence>
<comment type="caution">
    <text evidence="1">The sequence shown here is derived from an EMBL/GenBank/DDBJ whole genome shotgun (WGS) entry which is preliminary data.</text>
</comment>
<proteinExistence type="predicted"/>
<protein>
    <submittedName>
        <fullName evidence="1">Uncharacterized protein</fullName>
    </submittedName>
</protein>
<evidence type="ECO:0000313" key="2">
    <source>
        <dbReference type="EMBL" id="CAL1151058.1"/>
    </source>
</evidence>
<evidence type="ECO:0000313" key="3">
    <source>
        <dbReference type="Proteomes" id="UP001152797"/>
    </source>
</evidence>
<reference evidence="2" key="2">
    <citation type="submission" date="2024-04" db="EMBL/GenBank/DDBJ databases">
        <authorList>
            <person name="Chen Y."/>
            <person name="Shah S."/>
            <person name="Dougan E. K."/>
            <person name="Thang M."/>
            <person name="Chan C."/>
        </authorList>
    </citation>
    <scope>NUCLEOTIDE SEQUENCE [LARGE SCALE GENOMIC DNA]</scope>
</reference>
<organism evidence="1">
    <name type="scientific">Cladocopium goreaui</name>
    <dbReference type="NCBI Taxonomy" id="2562237"/>
    <lineage>
        <taxon>Eukaryota</taxon>
        <taxon>Sar</taxon>
        <taxon>Alveolata</taxon>
        <taxon>Dinophyceae</taxon>
        <taxon>Suessiales</taxon>
        <taxon>Symbiodiniaceae</taxon>
        <taxon>Cladocopium</taxon>
    </lineage>
</organism>
<dbReference type="Proteomes" id="UP001152797">
    <property type="component" value="Unassembled WGS sequence"/>
</dbReference>
<dbReference type="EMBL" id="CAMXCT030002369">
    <property type="protein sequence ID" value="CAL4784995.1"/>
    <property type="molecule type" value="Genomic_DNA"/>
</dbReference>
<dbReference type="EMBL" id="CAMXCT010002369">
    <property type="protein sequence ID" value="CAI3997683.1"/>
    <property type="molecule type" value="Genomic_DNA"/>
</dbReference>
<accession>A0A9P1G2K8</accession>